<gene>
    <name evidence="8" type="ORF">HQN87_28410</name>
</gene>
<dbReference type="PROSITE" id="PS50887">
    <property type="entry name" value="GGDEF"/>
    <property type="match status" value="1"/>
</dbReference>
<dbReference type="Pfam" id="PF00990">
    <property type="entry name" value="GGDEF"/>
    <property type="match status" value="1"/>
</dbReference>
<dbReference type="InterPro" id="IPR033479">
    <property type="entry name" value="dCache_1"/>
</dbReference>
<dbReference type="SUPFAM" id="SSF55073">
    <property type="entry name" value="Nucleotide cyclase"/>
    <property type="match status" value="1"/>
</dbReference>
<dbReference type="CDD" id="cd18773">
    <property type="entry name" value="PDC1_HK_sensor"/>
    <property type="match status" value="1"/>
</dbReference>
<dbReference type="RefSeq" id="WP_173140170.1">
    <property type="nucleotide sequence ID" value="NZ_JABMKX010000023.1"/>
</dbReference>
<proteinExistence type="predicted"/>
<feature type="transmembrane region" description="Helical" evidence="6">
    <location>
        <begin position="20"/>
        <end position="41"/>
    </location>
</feature>
<dbReference type="InterPro" id="IPR050469">
    <property type="entry name" value="Diguanylate_Cyclase"/>
</dbReference>
<accession>A0ABX2DX32</accession>
<evidence type="ECO:0000256" key="1">
    <source>
        <dbReference type="ARBA" id="ARBA00004651"/>
    </source>
</evidence>
<evidence type="ECO:0000256" key="5">
    <source>
        <dbReference type="ARBA" id="ARBA00023136"/>
    </source>
</evidence>
<dbReference type="PANTHER" id="PTHR45138">
    <property type="entry name" value="REGULATORY COMPONENTS OF SENSORY TRANSDUCTION SYSTEM"/>
    <property type="match status" value="1"/>
</dbReference>
<reference evidence="8 9" key="1">
    <citation type="submission" date="2020-05" db="EMBL/GenBank/DDBJ databases">
        <title>Paenibacillus glebae, sp. nov., Paenibacillus humi sp. nov., Paenibacillus pedi sp. nov., Paenibacillus terrestris sp. nov. and Paenibacillus terricola sp. nov., isolated from a forest top soil sample.</title>
        <authorList>
            <person name="Qi S."/>
            <person name="Carlier A."/>
            <person name="Cnockaert M."/>
            <person name="Vandamme P."/>
        </authorList>
    </citation>
    <scope>NUCLEOTIDE SEQUENCE [LARGE SCALE GENOMIC DNA]</scope>
    <source>
        <strain evidence="8 9">LMG 29502</strain>
    </source>
</reference>
<dbReference type="Proteomes" id="UP000711047">
    <property type="component" value="Unassembled WGS sequence"/>
</dbReference>
<keyword evidence="9" id="KW-1185">Reference proteome</keyword>
<organism evidence="8 9">
    <name type="scientific">Paenibacillus tritici</name>
    <dbReference type="NCBI Taxonomy" id="1873425"/>
    <lineage>
        <taxon>Bacteria</taxon>
        <taxon>Bacillati</taxon>
        <taxon>Bacillota</taxon>
        <taxon>Bacilli</taxon>
        <taxon>Bacillales</taxon>
        <taxon>Paenibacillaceae</taxon>
        <taxon>Paenibacillus</taxon>
    </lineage>
</organism>
<dbReference type="Gene3D" id="3.30.70.270">
    <property type="match status" value="1"/>
</dbReference>
<evidence type="ECO:0000256" key="6">
    <source>
        <dbReference type="SAM" id="Phobius"/>
    </source>
</evidence>
<protein>
    <submittedName>
        <fullName evidence="8">Diguanylate cyclase</fullName>
    </submittedName>
</protein>
<keyword evidence="5 6" id="KW-0472">Membrane</keyword>
<dbReference type="InterPro" id="IPR000160">
    <property type="entry name" value="GGDEF_dom"/>
</dbReference>
<name>A0ABX2DX32_9BACL</name>
<sequence>MYRGLKSTFCQSKKLSLTTLLTGLVTLVILLTSSILLIGSYESKKQSLMKTTLHLNYINADRMSRTMDSLFVSMRSSLKYNSARLSDIEAMAPEQVNESLDQMRSSSNFFNSITMVEASGFIRNVSPASLGTTGKHITSKNSQVALALRKPYISSPYLTANTKRLIVFLSQPVVSSAGTYLGMLSGTIYLQENNILSEIFDNGQEDDSGAYYYIVDSEGHLVYHPDKQRIGQDVSSNAVVQQLLNKQSGEQPVRNLKGIDLLAGYSSVPANGWGIVVVSPVSQIQHELVGHIRILIWYCLGPFIILLLGVILLARKFARPFVYLADVVSRMGTEKIELQEAKRYWSREAYLLTDGVSLALDNIQQQTEQLTQEAATDVLTGLMNRRSLEHTISQWIASGVPFSLVMLDVDNFKLVNDTHGHHLGDEVLKHVVRMIVTSLRPDDVCYRYGGEEFVILLARTLPAEAFSAAERIRKAVERSKAPIPEQLTVSQGIAHYPSHASELEGLLGKADQALYLAKSKGRNRTVITE</sequence>
<dbReference type="InterPro" id="IPR029787">
    <property type="entry name" value="Nucleotide_cyclase"/>
</dbReference>
<evidence type="ECO:0000256" key="3">
    <source>
        <dbReference type="ARBA" id="ARBA00022692"/>
    </source>
</evidence>
<feature type="transmembrane region" description="Helical" evidence="6">
    <location>
        <begin position="295"/>
        <end position="314"/>
    </location>
</feature>
<dbReference type="CDD" id="cd12912">
    <property type="entry name" value="PDC2_MCP_like"/>
    <property type="match status" value="1"/>
</dbReference>
<keyword evidence="3 6" id="KW-0812">Transmembrane</keyword>
<dbReference type="InterPro" id="IPR029151">
    <property type="entry name" value="Sensor-like_sf"/>
</dbReference>
<comment type="subcellular location">
    <subcellularLocation>
        <location evidence="1">Cell membrane</location>
        <topology evidence="1">Multi-pass membrane protein</topology>
    </subcellularLocation>
</comment>
<keyword evidence="4 6" id="KW-1133">Transmembrane helix</keyword>
<dbReference type="EMBL" id="JABMKX010000023">
    <property type="protein sequence ID" value="NQX49253.1"/>
    <property type="molecule type" value="Genomic_DNA"/>
</dbReference>
<dbReference type="Pfam" id="PF02743">
    <property type="entry name" value="dCache_1"/>
    <property type="match status" value="1"/>
</dbReference>
<evidence type="ECO:0000313" key="8">
    <source>
        <dbReference type="EMBL" id="NQX49253.1"/>
    </source>
</evidence>
<dbReference type="SMART" id="SM00267">
    <property type="entry name" value="GGDEF"/>
    <property type="match status" value="1"/>
</dbReference>
<keyword evidence="2" id="KW-1003">Cell membrane</keyword>
<dbReference type="NCBIfam" id="TIGR00254">
    <property type="entry name" value="GGDEF"/>
    <property type="match status" value="1"/>
</dbReference>
<evidence type="ECO:0000256" key="2">
    <source>
        <dbReference type="ARBA" id="ARBA00022475"/>
    </source>
</evidence>
<dbReference type="Gene3D" id="3.30.450.20">
    <property type="entry name" value="PAS domain"/>
    <property type="match status" value="1"/>
</dbReference>
<evidence type="ECO:0000256" key="4">
    <source>
        <dbReference type="ARBA" id="ARBA00022989"/>
    </source>
</evidence>
<feature type="domain" description="GGDEF" evidence="7">
    <location>
        <begin position="400"/>
        <end position="529"/>
    </location>
</feature>
<comment type="caution">
    <text evidence="8">The sequence shown here is derived from an EMBL/GenBank/DDBJ whole genome shotgun (WGS) entry which is preliminary data.</text>
</comment>
<dbReference type="SUPFAM" id="SSF103190">
    <property type="entry name" value="Sensory domain-like"/>
    <property type="match status" value="1"/>
</dbReference>
<evidence type="ECO:0000259" key="7">
    <source>
        <dbReference type="PROSITE" id="PS50887"/>
    </source>
</evidence>
<evidence type="ECO:0000313" key="9">
    <source>
        <dbReference type="Proteomes" id="UP000711047"/>
    </source>
</evidence>
<dbReference type="InterPro" id="IPR043128">
    <property type="entry name" value="Rev_trsase/Diguanyl_cyclase"/>
</dbReference>
<dbReference type="PANTHER" id="PTHR45138:SF9">
    <property type="entry name" value="DIGUANYLATE CYCLASE DGCM-RELATED"/>
    <property type="match status" value="1"/>
</dbReference>
<dbReference type="CDD" id="cd01949">
    <property type="entry name" value="GGDEF"/>
    <property type="match status" value="1"/>
</dbReference>